<keyword evidence="8" id="KW-0408">Iron</keyword>
<dbReference type="PROSITE" id="PS51085">
    <property type="entry name" value="2FE2S_FER_2"/>
    <property type="match status" value="1"/>
</dbReference>
<dbReference type="GO" id="GO:0051539">
    <property type="term" value="F:4 iron, 4 sulfur cluster binding"/>
    <property type="evidence" value="ECO:0007669"/>
    <property type="project" value="UniProtKB-KW"/>
</dbReference>
<comment type="cofactor">
    <cofactor evidence="1">
        <name>[4Fe-4S] cluster</name>
        <dbReference type="ChEBI" id="CHEBI:49883"/>
    </cofactor>
</comment>
<evidence type="ECO:0000256" key="1">
    <source>
        <dbReference type="ARBA" id="ARBA00001966"/>
    </source>
</evidence>
<organism evidence="15 16">
    <name type="scientific">Thiothrix lacustris</name>
    <dbReference type="NCBI Taxonomy" id="525917"/>
    <lineage>
        <taxon>Bacteria</taxon>
        <taxon>Pseudomonadati</taxon>
        <taxon>Pseudomonadota</taxon>
        <taxon>Gammaproteobacteria</taxon>
        <taxon>Thiotrichales</taxon>
        <taxon>Thiotrichaceae</taxon>
        <taxon>Thiothrix</taxon>
    </lineage>
</organism>
<dbReference type="InterPro" id="IPR001041">
    <property type="entry name" value="2Fe-2S_ferredoxin-type"/>
</dbReference>
<comment type="similarity">
    <text evidence="3">Belongs to the complex I 75 kDa subunit family.</text>
</comment>
<dbReference type="FunFam" id="3.10.20.740:FF:000004">
    <property type="entry name" value="NADH-quinone oxidoreductase"/>
    <property type="match status" value="1"/>
</dbReference>
<dbReference type="Gene3D" id="3.30.70.20">
    <property type="match status" value="1"/>
</dbReference>
<keyword evidence="11" id="KW-0472">Membrane</keyword>
<evidence type="ECO:0000259" key="14">
    <source>
        <dbReference type="PROSITE" id="PS51839"/>
    </source>
</evidence>
<evidence type="ECO:0000256" key="4">
    <source>
        <dbReference type="ARBA" id="ARBA00022485"/>
    </source>
</evidence>
<dbReference type="GO" id="GO:0016020">
    <property type="term" value="C:membrane"/>
    <property type="evidence" value="ECO:0007669"/>
    <property type="project" value="UniProtKB-SubCell"/>
</dbReference>
<dbReference type="GO" id="GO:0051537">
    <property type="term" value="F:2 iron, 2 sulfur cluster binding"/>
    <property type="evidence" value="ECO:0007669"/>
    <property type="project" value="UniProtKB-KW"/>
</dbReference>
<dbReference type="SUPFAM" id="SSF54862">
    <property type="entry name" value="4Fe-4S ferredoxins"/>
    <property type="match status" value="1"/>
</dbReference>
<evidence type="ECO:0000313" key="15">
    <source>
        <dbReference type="EMBL" id="OQX07252.1"/>
    </source>
</evidence>
<keyword evidence="9" id="KW-0411">Iron-sulfur</keyword>
<dbReference type="Pfam" id="PF13459">
    <property type="entry name" value="Fer4_15"/>
    <property type="match status" value="1"/>
</dbReference>
<keyword evidence="6" id="KW-0479">Metal-binding</keyword>
<evidence type="ECO:0000256" key="8">
    <source>
        <dbReference type="ARBA" id="ARBA00023004"/>
    </source>
</evidence>
<protein>
    <submittedName>
        <fullName evidence="15">NADP oxidoreductase</fullName>
    </submittedName>
</protein>
<sequence>MSNTLFIDGQEIPFTPGQTIMDASLEAGIYIPHLCHKPGLTPHGSCKLCTVEVDGRSVSACTLPAAAGMKVDNNTPALQEVRKTLLQMLFVEGNHLCPTCSKTGDCTLQALGYHFGMLDGHFPPFYPRREVDASHPDLVLDRDRCVLCELCVRASREQDGKNVFAISGRGTSAHIIVNTSSGKLGDSDLTLDDAAAHICPVGAILPKNHGCEVPFGRRTFDLHSVAESDVAHVGLQKTEHHDE</sequence>
<dbReference type="InterPro" id="IPR019574">
    <property type="entry name" value="NADH_UbQ_OxRdtase_Gsu_4Fe4S-bd"/>
</dbReference>
<dbReference type="Proteomes" id="UP000192491">
    <property type="component" value="Unassembled WGS sequence"/>
</dbReference>
<evidence type="ECO:0000256" key="3">
    <source>
        <dbReference type="ARBA" id="ARBA00005404"/>
    </source>
</evidence>
<accession>A0A1Y1QJK6</accession>
<keyword evidence="7" id="KW-1278">Translocase</keyword>
<evidence type="ECO:0000256" key="6">
    <source>
        <dbReference type="ARBA" id="ARBA00022723"/>
    </source>
</evidence>
<evidence type="ECO:0000256" key="10">
    <source>
        <dbReference type="ARBA" id="ARBA00023027"/>
    </source>
</evidence>
<dbReference type="EMBL" id="MTEJ01000215">
    <property type="protein sequence ID" value="OQX07252.1"/>
    <property type="molecule type" value="Genomic_DNA"/>
</dbReference>
<feature type="domain" description="4Fe-4S His(Cys)3-ligated-type" evidence="14">
    <location>
        <begin position="77"/>
        <end position="116"/>
    </location>
</feature>
<evidence type="ECO:0000256" key="9">
    <source>
        <dbReference type="ARBA" id="ARBA00023014"/>
    </source>
</evidence>
<evidence type="ECO:0000256" key="5">
    <source>
        <dbReference type="ARBA" id="ARBA00022714"/>
    </source>
</evidence>
<dbReference type="PIRSF" id="PIRSF000309">
    <property type="entry name" value="NAD_red_hyd_HoxU"/>
    <property type="match status" value="1"/>
</dbReference>
<proteinExistence type="inferred from homology"/>
<keyword evidence="5" id="KW-0001">2Fe-2S</keyword>
<dbReference type="GO" id="GO:0016491">
    <property type="term" value="F:oxidoreductase activity"/>
    <property type="evidence" value="ECO:0007669"/>
    <property type="project" value="InterPro"/>
</dbReference>
<dbReference type="SUPFAM" id="SSF54292">
    <property type="entry name" value="2Fe-2S ferredoxin-like"/>
    <property type="match status" value="1"/>
</dbReference>
<evidence type="ECO:0000256" key="11">
    <source>
        <dbReference type="ARBA" id="ARBA00023136"/>
    </source>
</evidence>
<dbReference type="GO" id="GO:0046872">
    <property type="term" value="F:metal ion binding"/>
    <property type="evidence" value="ECO:0007669"/>
    <property type="project" value="UniProtKB-KW"/>
</dbReference>
<dbReference type="SMART" id="SM00929">
    <property type="entry name" value="NADH-G_4Fe-4S_3"/>
    <property type="match status" value="1"/>
</dbReference>
<comment type="subcellular location">
    <subcellularLocation>
        <location evidence="2">Membrane</location>
    </subcellularLocation>
</comment>
<name>A0A1Y1QJK6_9GAMM</name>
<evidence type="ECO:0000259" key="13">
    <source>
        <dbReference type="PROSITE" id="PS51085"/>
    </source>
</evidence>
<gene>
    <name evidence="15" type="ORF">BWK73_28600</name>
</gene>
<dbReference type="Gene3D" id="3.10.20.740">
    <property type="match status" value="1"/>
</dbReference>
<evidence type="ECO:0000256" key="2">
    <source>
        <dbReference type="ARBA" id="ARBA00004370"/>
    </source>
</evidence>
<keyword evidence="10" id="KW-0520">NAD</keyword>
<dbReference type="Pfam" id="PF13510">
    <property type="entry name" value="Fer2_4"/>
    <property type="match status" value="1"/>
</dbReference>
<reference evidence="15 16" key="1">
    <citation type="submission" date="2017-01" db="EMBL/GenBank/DDBJ databases">
        <title>Novel large sulfur bacteria in the metagenomes of groundwater-fed chemosynthetic microbial mats in the Lake Huron basin.</title>
        <authorList>
            <person name="Sharrar A.M."/>
            <person name="Flood B.E."/>
            <person name="Bailey J.V."/>
            <person name="Jones D.S."/>
            <person name="Biddanda B."/>
            <person name="Ruberg S.A."/>
            <person name="Marcus D.N."/>
            <person name="Dick G.J."/>
        </authorList>
    </citation>
    <scope>NUCLEOTIDE SEQUENCE [LARGE SCALE GENOMIC DNA]</scope>
    <source>
        <strain evidence="15">A8</strain>
    </source>
</reference>
<keyword evidence="4" id="KW-0004">4Fe-4S</keyword>
<evidence type="ECO:0000256" key="12">
    <source>
        <dbReference type="ARBA" id="ARBA00034078"/>
    </source>
</evidence>
<dbReference type="InterPro" id="IPR036010">
    <property type="entry name" value="2Fe-2S_ferredoxin-like_sf"/>
</dbReference>
<dbReference type="CDD" id="cd00207">
    <property type="entry name" value="fer2"/>
    <property type="match status" value="1"/>
</dbReference>
<dbReference type="PROSITE" id="PS51839">
    <property type="entry name" value="4FE4S_HC3"/>
    <property type="match status" value="1"/>
</dbReference>
<comment type="cofactor">
    <cofactor evidence="12">
        <name>[2Fe-2S] cluster</name>
        <dbReference type="ChEBI" id="CHEBI:190135"/>
    </cofactor>
</comment>
<evidence type="ECO:0000256" key="7">
    <source>
        <dbReference type="ARBA" id="ARBA00022967"/>
    </source>
</evidence>
<dbReference type="Pfam" id="PF10588">
    <property type="entry name" value="NADH-G_4Fe-4S_3"/>
    <property type="match status" value="1"/>
</dbReference>
<feature type="domain" description="2Fe-2S ferredoxin-type" evidence="13">
    <location>
        <begin position="1"/>
        <end position="77"/>
    </location>
</feature>
<dbReference type="AlphaFoldDB" id="A0A1Y1QJK6"/>
<dbReference type="InterPro" id="IPR016214">
    <property type="entry name" value="NAD-red_Hydgase_HoxS_gsu"/>
</dbReference>
<comment type="caution">
    <text evidence="15">The sequence shown here is derived from an EMBL/GenBank/DDBJ whole genome shotgun (WGS) entry which is preliminary data.</text>
</comment>
<evidence type="ECO:0000313" key="16">
    <source>
        <dbReference type="Proteomes" id="UP000192491"/>
    </source>
</evidence>